<dbReference type="PANTHER" id="PTHR34801">
    <property type="entry name" value="EXPRESSED PROTEIN"/>
    <property type="match status" value="1"/>
</dbReference>
<dbReference type="InterPro" id="IPR010865">
    <property type="entry name" value="DUF1499"/>
</dbReference>
<evidence type="ECO:0008006" key="4">
    <source>
        <dbReference type="Google" id="ProtNLM"/>
    </source>
</evidence>
<evidence type="ECO:0000256" key="1">
    <source>
        <dbReference type="SAM" id="SignalP"/>
    </source>
</evidence>
<feature type="signal peptide" evidence="1">
    <location>
        <begin position="1"/>
        <end position="26"/>
    </location>
</feature>
<dbReference type="PANTHER" id="PTHR34801:SF6">
    <property type="entry name" value="SLL1620 PROTEIN"/>
    <property type="match status" value="1"/>
</dbReference>
<dbReference type="Proteomes" id="UP000191418">
    <property type="component" value="Unassembled WGS sequence"/>
</dbReference>
<comment type="caution">
    <text evidence="2">The sequence shown here is derived from an EMBL/GenBank/DDBJ whole genome shotgun (WGS) entry which is preliminary data.</text>
</comment>
<dbReference type="Pfam" id="PF07386">
    <property type="entry name" value="DUF1499"/>
    <property type="match status" value="1"/>
</dbReference>
<protein>
    <recommendedName>
        <fullName evidence="4">DUF1499 domain-containing protein</fullName>
    </recommendedName>
</protein>
<sequence>MLKCAYLKTSLSILAIITFLSGCMHHVPELGVQNNRLSPCPETPNCVNSHPETPDSQKVAPIFYTAKQSLAYARLEKLLRSHEDAIIVSREPNLYLRADFRTPILGFIDDVEFFFQVPGVIAVRSASRIGYSDLGTNRRRIEKLRKEFSVVIAEPDTSDASIERALLTE</sequence>
<dbReference type="EMBL" id="MTSM01000001">
    <property type="protein sequence ID" value="OPX56951.1"/>
    <property type="molecule type" value="Genomic_DNA"/>
</dbReference>
<dbReference type="RefSeq" id="WP_078744457.1">
    <property type="nucleotide sequence ID" value="NZ_FUXG01000004.1"/>
</dbReference>
<accession>A0A1T4MNZ3</accession>
<organism evidence="2 3">
    <name type="scientific">Oceanospirillum multiglobuliferum</name>
    <dbReference type="NCBI Taxonomy" id="64969"/>
    <lineage>
        <taxon>Bacteria</taxon>
        <taxon>Pseudomonadati</taxon>
        <taxon>Pseudomonadota</taxon>
        <taxon>Gammaproteobacteria</taxon>
        <taxon>Oceanospirillales</taxon>
        <taxon>Oceanospirillaceae</taxon>
        <taxon>Oceanospirillum</taxon>
    </lineage>
</organism>
<dbReference type="PIRSF" id="PIRSF026426">
    <property type="entry name" value="DUF1499"/>
    <property type="match status" value="1"/>
</dbReference>
<dbReference type="AlphaFoldDB" id="A0A1T4MNZ3"/>
<evidence type="ECO:0000313" key="2">
    <source>
        <dbReference type="EMBL" id="OPX56951.1"/>
    </source>
</evidence>
<dbReference type="STRING" id="64969.SAMN02745127_00857"/>
<evidence type="ECO:0000313" key="3">
    <source>
        <dbReference type="Proteomes" id="UP000191418"/>
    </source>
</evidence>
<proteinExistence type="predicted"/>
<dbReference type="OrthoDB" id="9793534at2"/>
<dbReference type="PROSITE" id="PS51257">
    <property type="entry name" value="PROKAR_LIPOPROTEIN"/>
    <property type="match status" value="1"/>
</dbReference>
<gene>
    <name evidence="2" type="ORF">BTE48_00495</name>
</gene>
<name>A0A1T4MNZ3_9GAMM</name>
<keyword evidence="3" id="KW-1185">Reference proteome</keyword>
<feature type="chain" id="PRO_5012074913" description="DUF1499 domain-containing protein" evidence="1">
    <location>
        <begin position="27"/>
        <end position="169"/>
    </location>
</feature>
<keyword evidence="1" id="KW-0732">Signal</keyword>
<reference evidence="2 3" key="1">
    <citation type="submission" date="2017-01" db="EMBL/GenBank/DDBJ databases">
        <title>Genome Sequencing of a Marine Spirillum, Oceanospirillum multiglobuliferum ATCC 33336, from Japan.</title>
        <authorList>
            <person name="Carney J.G."/>
            <person name="Trachtenberg A.M."/>
            <person name="Rheaume B.A."/>
            <person name="Linnane J.D."/>
            <person name="Pitts N.L."/>
            <person name="Mykles D.L."/>
            <person name="Maclea K.S."/>
        </authorList>
    </citation>
    <scope>NUCLEOTIDE SEQUENCE [LARGE SCALE GENOMIC DNA]</scope>
    <source>
        <strain evidence="2 3">ATCC 33336</strain>
    </source>
</reference>